<gene>
    <name evidence="3" type="ORF">MJA45_24900</name>
</gene>
<dbReference type="KEGG" id="paun:MJA45_24900"/>
<dbReference type="InterPro" id="IPR051465">
    <property type="entry name" value="Cell_Envelope_Struct_Comp"/>
</dbReference>
<evidence type="ECO:0000313" key="3">
    <source>
        <dbReference type="EMBL" id="WNQ10821.1"/>
    </source>
</evidence>
<feature type="signal peptide" evidence="1">
    <location>
        <begin position="1"/>
        <end position="33"/>
    </location>
</feature>
<name>A0AA96LBY4_9BACL</name>
<feature type="chain" id="PRO_5041742440" evidence="1">
    <location>
        <begin position="34"/>
        <end position="361"/>
    </location>
</feature>
<protein>
    <submittedName>
        <fullName evidence="3">S-layer homology domain-containing protein</fullName>
    </submittedName>
</protein>
<keyword evidence="1" id="KW-0732">Signal</keyword>
<dbReference type="PANTHER" id="PTHR43308">
    <property type="entry name" value="OUTER MEMBRANE PROTEIN ALPHA-RELATED"/>
    <property type="match status" value="1"/>
</dbReference>
<accession>A0AA96LBY4</accession>
<dbReference type="EMBL" id="CP130318">
    <property type="protein sequence ID" value="WNQ10821.1"/>
    <property type="molecule type" value="Genomic_DNA"/>
</dbReference>
<organism evidence="3 4">
    <name type="scientific">Paenibacillus aurantius</name>
    <dbReference type="NCBI Taxonomy" id="2918900"/>
    <lineage>
        <taxon>Bacteria</taxon>
        <taxon>Bacillati</taxon>
        <taxon>Bacillota</taxon>
        <taxon>Bacilli</taxon>
        <taxon>Bacillales</taxon>
        <taxon>Paenibacillaceae</taxon>
        <taxon>Paenibacillus</taxon>
    </lineage>
</organism>
<evidence type="ECO:0000259" key="2">
    <source>
        <dbReference type="PROSITE" id="PS51272"/>
    </source>
</evidence>
<feature type="domain" description="SLH" evidence="2">
    <location>
        <begin position="158"/>
        <end position="224"/>
    </location>
</feature>
<evidence type="ECO:0000256" key="1">
    <source>
        <dbReference type="SAM" id="SignalP"/>
    </source>
</evidence>
<dbReference type="Pfam" id="PF00395">
    <property type="entry name" value="SLH"/>
    <property type="match status" value="2"/>
</dbReference>
<feature type="domain" description="SLH" evidence="2">
    <location>
        <begin position="32"/>
        <end position="92"/>
    </location>
</feature>
<dbReference type="RefSeq" id="WP_315604595.1">
    <property type="nucleotide sequence ID" value="NZ_CP130318.1"/>
</dbReference>
<dbReference type="AlphaFoldDB" id="A0AA96LBY4"/>
<proteinExistence type="predicted"/>
<evidence type="ECO:0000313" key="4">
    <source>
        <dbReference type="Proteomes" id="UP001305702"/>
    </source>
</evidence>
<dbReference type="Proteomes" id="UP001305702">
    <property type="component" value="Chromosome"/>
</dbReference>
<reference evidence="3 4" key="1">
    <citation type="submission" date="2022-02" db="EMBL/GenBank/DDBJ databases">
        <title>Paenibacillus sp. MBLB1776 Whole Genome Shotgun Sequencing.</title>
        <authorList>
            <person name="Hwang C.Y."/>
            <person name="Cho E.-S."/>
            <person name="Seo M.-J."/>
        </authorList>
    </citation>
    <scope>NUCLEOTIDE SEQUENCE [LARGE SCALE GENOMIC DNA]</scope>
    <source>
        <strain evidence="3 4">MBLB1776</strain>
    </source>
</reference>
<sequence>MANEKRNTNGIKRAAALGMSSALAFSLWGTALAAPPLKDVGTSYAANEINTLVEKGIISGYEDGSFSPLGNLTRAELAKIITAATGLAEDSSASGKFQDVEPGSWYSGYVGALAKAGITDGTSETTFSPSANVTREQMTVFLLRAVNLEKNALNGDYASPFEDKSDISAWAAKQIGYAYQIGLYTGFTGKPLTNLEPQKAIKRQDAVKLAYEALKYAGKDKPGQPGQPGAVGSLELKSATAVIGGENYTAEHNGNGAFVISLPKGIDPEAKLTGFQLKASPDAASLTVDFMGESRTVEFKEGVALITVKDLLGGLDVNGDGVSMEKLGSVLGYSALNIIGELADKDGKTSEVKLVIKLSEK</sequence>
<dbReference type="InterPro" id="IPR001119">
    <property type="entry name" value="SLH_dom"/>
</dbReference>
<keyword evidence="4" id="KW-1185">Reference proteome</keyword>
<dbReference type="PANTHER" id="PTHR43308:SF5">
    <property type="entry name" value="S-LAYER PROTEIN _ PEPTIDOGLYCAN ENDO-BETA-N-ACETYLGLUCOSAMINIDASE"/>
    <property type="match status" value="1"/>
</dbReference>
<feature type="domain" description="SLH" evidence="2">
    <location>
        <begin position="93"/>
        <end position="156"/>
    </location>
</feature>
<dbReference type="PROSITE" id="PS51272">
    <property type="entry name" value="SLH"/>
    <property type="match status" value="3"/>
</dbReference>